<dbReference type="JaponicusDB" id="SJAG_00253">
    <property type="gene designation" value="utp23"/>
</dbReference>
<dbReference type="Proteomes" id="UP000001744">
    <property type="component" value="Unassembled WGS sequence"/>
</dbReference>
<dbReference type="GO" id="GO:0000480">
    <property type="term" value="P:endonucleolytic cleavage in 5'-ETS of tricistronic rRNA transcript (SSU-rRNA, 5.8S rRNA, LSU-rRNA)"/>
    <property type="evidence" value="ECO:0007669"/>
    <property type="project" value="EnsemblFungi"/>
</dbReference>
<dbReference type="AlphaFoldDB" id="B6JV51"/>
<dbReference type="STRING" id="402676.B6JV51"/>
<evidence type="ECO:0000256" key="3">
    <source>
        <dbReference type="ARBA" id="ARBA00022552"/>
    </source>
</evidence>
<dbReference type="GO" id="GO:0005730">
    <property type="term" value="C:nucleolus"/>
    <property type="evidence" value="ECO:0000318"/>
    <property type="project" value="GO_Central"/>
</dbReference>
<dbReference type="VEuPathDB" id="FungiDB:SJAG_00253"/>
<accession>B6JV51</accession>
<name>B6JV51_SCHJY</name>
<dbReference type="GO" id="GO:0070181">
    <property type="term" value="F:small ribosomal subunit rRNA binding"/>
    <property type="evidence" value="ECO:0000318"/>
    <property type="project" value="GO_Central"/>
</dbReference>
<evidence type="ECO:0000259" key="9">
    <source>
        <dbReference type="Pfam" id="PF24779"/>
    </source>
</evidence>
<dbReference type="HOGENOM" id="CLU_053567_1_1_1"/>
<evidence type="ECO:0000256" key="2">
    <source>
        <dbReference type="ARBA" id="ARBA00022517"/>
    </source>
</evidence>
<dbReference type="RefSeq" id="XP_002171545.1">
    <property type="nucleotide sequence ID" value="XM_002171509.2"/>
</dbReference>
<dbReference type="Gene3D" id="3.40.50.1010">
    <property type="entry name" value="5'-nuclease"/>
    <property type="match status" value="1"/>
</dbReference>
<comment type="function">
    <text evidence="5">Involved in rRNA-processing and ribosome biogenesis.</text>
</comment>
<gene>
    <name evidence="11" type="primary">utp23</name>
    <name evidence="10" type="ORF">SJAG_00253</name>
</gene>
<dbReference type="InterPro" id="IPR057776">
    <property type="entry name" value="UTP23_sensor"/>
</dbReference>
<dbReference type="InterPro" id="IPR006984">
    <property type="entry name" value="Fcf1/UTP23"/>
</dbReference>
<dbReference type="GeneID" id="7047840"/>
<dbReference type="Pfam" id="PF04900">
    <property type="entry name" value="Fcf1"/>
    <property type="match status" value="1"/>
</dbReference>
<dbReference type="GO" id="GO:0032040">
    <property type="term" value="C:small-subunit processome"/>
    <property type="evidence" value="ECO:0000318"/>
    <property type="project" value="GO_Central"/>
</dbReference>
<evidence type="ECO:0000256" key="6">
    <source>
        <dbReference type="ARBA" id="ARBA00038503"/>
    </source>
</evidence>
<evidence type="ECO:0000313" key="11">
    <source>
        <dbReference type="JaponicusDB" id="SJAG_00253"/>
    </source>
</evidence>
<feature type="domain" description="UTP23 sensor motif region" evidence="9">
    <location>
        <begin position="206"/>
        <end position="225"/>
    </location>
</feature>
<feature type="region of interest" description="Disordered" evidence="8">
    <location>
        <begin position="163"/>
        <end position="272"/>
    </location>
</feature>
<evidence type="ECO:0000256" key="1">
    <source>
        <dbReference type="ARBA" id="ARBA00004604"/>
    </source>
</evidence>
<dbReference type="PANTHER" id="PTHR12416">
    <property type="entry name" value="RRNA-PROCESSING PROTEIN UTP23 HOMOLOG"/>
    <property type="match status" value="1"/>
</dbReference>
<sequence>MRQKRAKSYRKLMQTYHLFFGFREPYQVVVDADFLQDLNKSKMNVLAALTRTVQGKVKPMITQCCISQLYKQGNAAASDIRLAKTFERRRCNHLDDPKSPAECIQSIVNINGKNKHRYVVATQDPEVRAALRNIPGVPLIYMKRSVVILEPASPATVYYKRQREGQQMGMSQEEKDLLSGKTQRQQEEKENSSEDATSDATTKKRKRGPKGPKGPNPLSMKKKKSETEPVQVNIIGDVGQRKKHRRGRKKNTVSDESGTGVATGDAVENDSS</sequence>
<keyword evidence="4" id="KW-0539">Nucleus</keyword>
<dbReference type="InterPro" id="IPR029060">
    <property type="entry name" value="PIN-like_dom_sf"/>
</dbReference>
<dbReference type="EMBL" id="KE651166">
    <property type="protein sequence ID" value="EEB05252.1"/>
    <property type="molecule type" value="Genomic_DNA"/>
</dbReference>
<feature type="compositionally biased region" description="Basic and acidic residues" evidence="8">
    <location>
        <begin position="172"/>
        <end position="192"/>
    </location>
</feature>
<comment type="similarity">
    <text evidence="6">Belongs to the UTP23/FCF1 family. UTP23 subfamily.</text>
</comment>
<dbReference type="FunFam" id="3.40.50.1010:FF:000006">
    <property type="entry name" value="rRNA-processing protein UTP23 homolog"/>
    <property type="match status" value="1"/>
</dbReference>
<dbReference type="Pfam" id="PF24779">
    <property type="entry name" value="UTP23_sensor"/>
    <property type="match status" value="1"/>
</dbReference>
<dbReference type="OrthoDB" id="25675at2759"/>
<keyword evidence="2" id="KW-0690">Ribosome biogenesis</keyword>
<feature type="compositionally biased region" description="Basic residues" evidence="8">
    <location>
        <begin position="241"/>
        <end position="251"/>
    </location>
</feature>
<evidence type="ECO:0000256" key="8">
    <source>
        <dbReference type="SAM" id="MobiDB-lite"/>
    </source>
</evidence>
<evidence type="ECO:0000256" key="7">
    <source>
        <dbReference type="ARBA" id="ARBA00076388"/>
    </source>
</evidence>
<organism evidence="10 12">
    <name type="scientific">Schizosaccharomyces japonicus (strain yFS275 / FY16936)</name>
    <name type="common">Fission yeast</name>
    <dbReference type="NCBI Taxonomy" id="402676"/>
    <lineage>
        <taxon>Eukaryota</taxon>
        <taxon>Fungi</taxon>
        <taxon>Dikarya</taxon>
        <taxon>Ascomycota</taxon>
        <taxon>Taphrinomycotina</taxon>
        <taxon>Schizosaccharomycetes</taxon>
        <taxon>Schizosaccharomycetales</taxon>
        <taxon>Schizosaccharomycetaceae</taxon>
        <taxon>Schizosaccharomyces</taxon>
    </lineage>
</organism>
<proteinExistence type="inferred from homology"/>
<protein>
    <recommendedName>
        <fullName evidence="7">U three protein 23</fullName>
    </recommendedName>
</protein>
<dbReference type="GO" id="GO:0000472">
    <property type="term" value="P:endonucleolytic cleavage to generate mature 5'-end of SSU-rRNA from (SSU-rRNA, 5.8S rRNA, LSU-rRNA)"/>
    <property type="evidence" value="ECO:0007669"/>
    <property type="project" value="EnsemblFungi"/>
</dbReference>
<evidence type="ECO:0000256" key="5">
    <source>
        <dbReference type="ARBA" id="ARBA00037300"/>
    </source>
</evidence>
<evidence type="ECO:0000313" key="10">
    <source>
        <dbReference type="EMBL" id="EEB05252.1"/>
    </source>
</evidence>
<evidence type="ECO:0000256" key="4">
    <source>
        <dbReference type="ARBA" id="ARBA00023242"/>
    </source>
</evidence>
<dbReference type="SUPFAM" id="SSF88723">
    <property type="entry name" value="PIN domain-like"/>
    <property type="match status" value="1"/>
</dbReference>
<reference evidence="10 12" key="1">
    <citation type="journal article" date="2011" name="Science">
        <title>Comparative functional genomics of the fission yeasts.</title>
        <authorList>
            <person name="Rhind N."/>
            <person name="Chen Z."/>
            <person name="Yassour M."/>
            <person name="Thompson D.A."/>
            <person name="Haas B.J."/>
            <person name="Habib N."/>
            <person name="Wapinski I."/>
            <person name="Roy S."/>
            <person name="Lin M.F."/>
            <person name="Heiman D.I."/>
            <person name="Young S.K."/>
            <person name="Furuya K."/>
            <person name="Guo Y."/>
            <person name="Pidoux A."/>
            <person name="Chen H.M."/>
            <person name="Robbertse B."/>
            <person name="Goldberg J.M."/>
            <person name="Aoki K."/>
            <person name="Bayne E.H."/>
            <person name="Berlin A.M."/>
            <person name="Desjardins C.A."/>
            <person name="Dobbs E."/>
            <person name="Dukaj L."/>
            <person name="Fan L."/>
            <person name="FitzGerald M.G."/>
            <person name="French C."/>
            <person name="Gujja S."/>
            <person name="Hansen K."/>
            <person name="Keifenheim D."/>
            <person name="Levin J.Z."/>
            <person name="Mosher R.A."/>
            <person name="Mueller C.A."/>
            <person name="Pfiffner J."/>
            <person name="Priest M."/>
            <person name="Russ C."/>
            <person name="Smialowska A."/>
            <person name="Swoboda P."/>
            <person name="Sykes S.M."/>
            <person name="Vaughn M."/>
            <person name="Vengrova S."/>
            <person name="Yoder R."/>
            <person name="Zeng Q."/>
            <person name="Allshire R."/>
            <person name="Baulcombe D."/>
            <person name="Birren B.W."/>
            <person name="Brown W."/>
            <person name="Ekwall K."/>
            <person name="Kellis M."/>
            <person name="Leatherwood J."/>
            <person name="Levin H."/>
            <person name="Margalit H."/>
            <person name="Martienssen R."/>
            <person name="Nieduszynski C.A."/>
            <person name="Spatafora J.W."/>
            <person name="Friedman N."/>
            <person name="Dalgaard J.Z."/>
            <person name="Baumann P."/>
            <person name="Niki H."/>
            <person name="Regev A."/>
            <person name="Nusbaum C."/>
        </authorList>
    </citation>
    <scope>NUCLEOTIDE SEQUENCE [LARGE SCALE GENOMIC DNA]</scope>
    <source>
        <strain evidence="12">yFS275 / FY16936</strain>
    </source>
</reference>
<comment type="subcellular location">
    <subcellularLocation>
        <location evidence="1">Nucleus</location>
        <location evidence="1">Nucleolus</location>
    </subcellularLocation>
</comment>
<keyword evidence="12" id="KW-1185">Reference proteome</keyword>
<evidence type="ECO:0000313" key="12">
    <source>
        <dbReference type="Proteomes" id="UP000001744"/>
    </source>
</evidence>
<keyword evidence="3" id="KW-0698">rRNA processing</keyword>
<dbReference type="GO" id="GO:0000447">
    <property type="term" value="P:endonucleolytic cleavage in ITS1 to separate SSU-rRNA from 5.8S rRNA and LSU-rRNA from tricistronic rRNA transcript (SSU-rRNA, 5.8S rRNA, LSU-rRNA)"/>
    <property type="evidence" value="ECO:0007669"/>
    <property type="project" value="EnsemblFungi"/>
</dbReference>
<dbReference type="CDD" id="cd09865">
    <property type="entry name" value="PIN_ScUtp23p-like"/>
    <property type="match status" value="1"/>
</dbReference>
<dbReference type="OMA" id="CCMQALY"/>
<dbReference type="eggNOG" id="KOG3164">
    <property type="taxonomic scope" value="Eukaryota"/>
</dbReference>